<evidence type="ECO:0000313" key="6">
    <source>
        <dbReference type="EMBL" id="VDP11901.1"/>
    </source>
</evidence>
<evidence type="ECO:0000256" key="1">
    <source>
        <dbReference type="ARBA" id="ARBA00004370"/>
    </source>
</evidence>
<reference evidence="6 7" key="2">
    <citation type="submission" date="2018-11" db="EMBL/GenBank/DDBJ databases">
        <authorList>
            <consortium name="Pathogen Informatics"/>
        </authorList>
    </citation>
    <scope>NUCLEOTIDE SEQUENCE [LARGE SCALE GENOMIC DNA]</scope>
</reference>
<reference evidence="8" key="1">
    <citation type="submission" date="2016-06" db="UniProtKB">
        <authorList>
            <consortium name="WormBaseParasite"/>
        </authorList>
    </citation>
    <scope>IDENTIFICATION</scope>
</reference>
<dbReference type="InterPro" id="IPR057469">
    <property type="entry name" value="PH_MADD"/>
</dbReference>
<dbReference type="Pfam" id="PF23629">
    <property type="entry name" value="Death_MADD"/>
    <property type="match status" value="1"/>
</dbReference>
<keyword evidence="7" id="KW-1185">Reference proteome</keyword>
<dbReference type="Pfam" id="PF25328">
    <property type="entry name" value="PH_MADD"/>
    <property type="match status" value="1"/>
</dbReference>
<evidence type="ECO:0000259" key="4">
    <source>
        <dbReference type="Pfam" id="PF23629"/>
    </source>
</evidence>
<dbReference type="PANTHER" id="PTHR13008">
    <property type="entry name" value="MAP-KINASE ACTIVATING DEATH DOMAIN PROTEIN MADD /DENN/AEX-3 C.ELEGANS"/>
    <property type="match status" value="1"/>
</dbReference>
<evidence type="ECO:0000313" key="7">
    <source>
        <dbReference type="Proteomes" id="UP000270296"/>
    </source>
</evidence>
<comment type="subcellular location">
    <subcellularLocation>
        <location evidence="1">Membrane</location>
    </subcellularLocation>
</comment>
<evidence type="ECO:0000256" key="2">
    <source>
        <dbReference type="ARBA" id="ARBA00022658"/>
    </source>
</evidence>
<organism evidence="8">
    <name type="scientific">Soboliphyme baturini</name>
    <dbReference type="NCBI Taxonomy" id="241478"/>
    <lineage>
        <taxon>Eukaryota</taxon>
        <taxon>Metazoa</taxon>
        <taxon>Ecdysozoa</taxon>
        <taxon>Nematoda</taxon>
        <taxon>Enoplea</taxon>
        <taxon>Dorylaimia</taxon>
        <taxon>Dioctophymatida</taxon>
        <taxon>Dioctophymatoidea</taxon>
        <taxon>Soboliphymatidae</taxon>
        <taxon>Soboliphyme</taxon>
    </lineage>
</organism>
<evidence type="ECO:0000313" key="8">
    <source>
        <dbReference type="WBParaSite" id="SBAD_0000736901-mRNA-1"/>
    </source>
</evidence>
<dbReference type="GO" id="GO:0016020">
    <property type="term" value="C:membrane"/>
    <property type="evidence" value="ECO:0007669"/>
    <property type="project" value="UniProtKB-SubCell"/>
</dbReference>
<accession>A0A183IU06</accession>
<sequence length="298" mass="34438">MFNFYLAGVLGPLTSHMLFWENVFIDAVAQERDIIGMDQEPQEMIERYRTLSDSERKRLELEEDRILATLLHNLTSVMVMCNAPISAVQQKSGNDIRLKPLSSRLLQRQSFTVHVGSDMNGDMMFLEVCDDLIILRGLNGSILDRWWYENLINMTYSPRTRVLCLWRQTNDGKVSLHKFCTRKCRSLYNCIKSSMEKAAARGKMALPGKELDGEFPIQDIETNQGGLLQVRIDGITLIFADSKFFIDLTDIKKCNTYGGNVFVLEEYDRKNDCIVQHKFLSFMVSARCLYCRAFHVEW</sequence>
<protein>
    <submittedName>
        <fullName evidence="8">IRS-type PTB domain-containing protein</fullName>
    </submittedName>
</protein>
<evidence type="ECO:0000259" key="5">
    <source>
        <dbReference type="Pfam" id="PF25328"/>
    </source>
</evidence>
<feature type="domain" description="MAP kinase-activating death" evidence="4">
    <location>
        <begin position="36"/>
        <end position="91"/>
    </location>
</feature>
<dbReference type="GO" id="GO:0005829">
    <property type="term" value="C:cytosol"/>
    <property type="evidence" value="ECO:0007669"/>
    <property type="project" value="TreeGrafter"/>
</dbReference>
<dbReference type="Proteomes" id="UP000270296">
    <property type="component" value="Unassembled WGS sequence"/>
</dbReference>
<keyword evidence="3" id="KW-0472">Membrane</keyword>
<dbReference type="WBParaSite" id="SBAD_0000736901-mRNA-1">
    <property type="protein sequence ID" value="SBAD_0000736901-mRNA-1"/>
    <property type="gene ID" value="SBAD_0000736901"/>
</dbReference>
<feature type="domain" description="MAP kinase-activating death" evidence="5">
    <location>
        <begin position="208"/>
        <end position="289"/>
    </location>
</feature>
<dbReference type="EMBL" id="UZAM01010323">
    <property type="protein sequence ID" value="VDP11901.1"/>
    <property type="molecule type" value="Genomic_DNA"/>
</dbReference>
<proteinExistence type="predicted"/>
<dbReference type="PANTHER" id="PTHR13008:SF7">
    <property type="entry name" value="MAP KINASE-ACTIVATING DEATH DOMAIN PROTEIN"/>
    <property type="match status" value="1"/>
</dbReference>
<dbReference type="InterPro" id="IPR056574">
    <property type="entry name" value="Death_MADD"/>
</dbReference>
<dbReference type="GO" id="GO:0032483">
    <property type="term" value="P:regulation of Rab protein signal transduction"/>
    <property type="evidence" value="ECO:0007669"/>
    <property type="project" value="TreeGrafter"/>
</dbReference>
<evidence type="ECO:0000256" key="3">
    <source>
        <dbReference type="ARBA" id="ARBA00023136"/>
    </source>
</evidence>
<name>A0A183IU06_9BILA</name>
<dbReference type="OrthoDB" id="6282239at2759"/>
<dbReference type="InterPro" id="IPR039980">
    <property type="entry name" value="MADD"/>
</dbReference>
<dbReference type="AlphaFoldDB" id="A0A183IU06"/>
<keyword evidence="2" id="KW-0344">Guanine-nucleotide releasing factor</keyword>
<dbReference type="GO" id="GO:0042981">
    <property type="term" value="P:regulation of apoptotic process"/>
    <property type="evidence" value="ECO:0007669"/>
    <property type="project" value="TreeGrafter"/>
</dbReference>
<dbReference type="GO" id="GO:0005085">
    <property type="term" value="F:guanyl-nucleotide exchange factor activity"/>
    <property type="evidence" value="ECO:0007669"/>
    <property type="project" value="UniProtKB-KW"/>
</dbReference>
<gene>
    <name evidence="6" type="ORF">SBAD_LOCUS7103</name>
</gene>